<protein>
    <recommendedName>
        <fullName evidence="4">DUF3263 domain-containing protein</fullName>
    </recommendedName>
</protein>
<proteinExistence type="predicted"/>
<evidence type="ECO:0000256" key="1">
    <source>
        <dbReference type="SAM" id="MobiDB-lite"/>
    </source>
</evidence>
<dbReference type="InterPro" id="IPR021678">
    <property type="entry name" value="DUF3263"/>
</dbReference>
<dbReference type="RefSeq" id="WP_088996309.1">
    <property type="nucleotide sequence ID" value="NZ_LT607750.1"/>
</dbReference>
<feature type="region of interest" description="Disordered" evidence="1">
    <location>
        <begin position="1"/>
        <end position="108"/>
    </location>
</feature>
<evidence type="ECO:0008006" key="4">
    <source>
        <dbReference type="Google" id="ProtNLM"/>
    </source>
</evidence>
<reference evidence="2 3" key="1">
    <citation type="submission" date="2016-06" db="EMBL/GenBank/DDBJ databases">
        <authorList>
            <person name="Kjaerup R.B."/>
            <person name="Dalgaard T.S."/>
            <person name="Juul-Madsen H.R."/>
        </authorList>
    </citation>
    <scope>NUCLEOTIDE SEQUENCE [LARGE SCALE GENOMIC DNA]</scope>
    <source>
        <strain evidence="2 3">DSM 43904</strain>
    </source>
</reference>
<organism evidence="2 3">
    <name type="scientific">Micromonospora echinaurantiaca</name>
    <dbReference type="NCBI Taxonomy" id="47857"/>
    <lineage>
        <taxon>Bacteria</taxon>
        <taxon>Bacillati</taxon>
        <taxon>Actinomycetota</taxon>
        <taxon>Actinomycetes</taxon>
        <taxon>Micromonosporales</taxon>
        <taxon>Micromonosporaceae</taxon>
        <taxon>Micromonospora</taxon>
    </lineage>
</organism>
<keyword evidence="3" id="KW-1185">Reference proteome</keyword>
<accession>A0A1C5K3R2</accession>
<name>A0A1C5K3R2_9ACTN</name>
<feature type="compositionally biased region" description="Pro residues" evidence="1">
    <location>
        <begin position="30"/>
        <end position="47"/>
    </location>
</feature>
<dbReference type="AlphaFoldDB" id="A0A1C5K3R2"/>
<dbReference type="Proteomes" id="UP000198217">
    <property type="component" value="Chromosome I"/>
</dbReference>
<evidence type="ECO:0000313" key="2">
    <source>
        <dbReference type="EMBL" id="SCG77400.1"/>
    </source>
</evidence>
<feature type="compositionally biased region" description="Gly residues" evidence="1">
    <location>
        <begin position="16"/>
        <end position="25"/>
    </location>
</feature>
<sequence>MQPADAAPASETAAAGQGGRTGGSRAGVPTPRPAPAPEAAPVPPPRTAPEAEAAPRSPAPAPRAEPAGRAAAADATPGPEALAGGVTDPPGPADAALPAAGDPPAPATALTERERAIIAFEQQWWRHAGAKEQAIRDTFGLSATRYYQLLNALLDHPAALAAEPVLIGRLRRLRSSRARNRRR</sequence>
<dbReference type="EMBL" id="LT607750">
    <property type="protein sequence ID" value="SCG77400.1"/>
    <property type="molecule type" value="Genomic_DNA"/>
</dbReference>
<feature type="compositionally biased region" description="Low complexity" evidence="1">
    <location>
        <begin position="64"/>
        <end position="81"/>
    </location>
</feature>
<evidence type="ECO:0000313" key="3">
    <source>
        <dbReference type="Proteomes" id="UP000198217"/>
    </source>
</evidence>
<gene>
    <name evidence="2" type="ORF">GA0070609_5386</name>
</gene>
<dbReference type="Pfam" id="PF11662">
    <property type="entry name" value="DUF3263"/>
    <property type="match status" value="1"/>
</dbReference>
<feature type="compositionally biased region" description="Low complexity" evidence="1">
    <location>
        <begin position="1"/>
        <end position="15"/>
    </location>
</feature>